<dbReference type="PRINTS" id="PR00080">
    <property type="entry name" value="SDRFAMILY"/>
</dbReference>
<sequence length="259" mass="28003">MSSPYLGTGVALITGSAQGIGKAIALRLAKDGFDVVLNDITSQTKLDQLREVEQEIQRSFGRKTAIVMADVSDEEEVKRLVDQTVGTLGGLDVMVANAGVCPSVPMIEKTWERAFAVNVRGTFLCYKYAAIQMIKQGRGGRIIGACSSAGKQGRPNSMAYSATKFAVRGMTQSAAWEVAKHGITVNAYAPGPIETEMIFQLIEDKKRIDPSFSPAQWDCPTGRMGQAEEVAALVSFIASKDSNYITGKFKFCLNYDASH</sequence>
<comment type="caution">
    <text evidence="4">The sequence shown here is derived from an EMBL/GenBank/DDBJ whole genome shotgun (WGS) entry which is preliminary data.</text>
</comment>
<gene>
    <name evidence="4" type="ORF">VNI00_012221</name>
</gene>
<evidence type="ECO:0000313" key="4">
    <source>
        <dbReference type="EMBL" id="KAK7034590.1"/>
    </source>
</evidence>
<evidence type="ECO:0000256" key="1">
    <source>
        <dbReference type="ARBA" id="ARBA00006484"/>
    </source>
</evidence>
<dbReference type="SUPFAM" id="SSF51735">
    <property type="entry name" value="NAD(P)-binding Rossmann-fold domains"/>
    <property type="match status" value="1"/>
</dbReference>
<dbReference type="EMBL" id="JAYKXP010000056">
    <property type="protein sequence ID" value="KAK7034590.1"/>
    <property type="molecule type" value="Genomic_DNA"/>
</dbReference>
<dbReference type="FunFam" id="3.40.50.720:FF:000084">
    <property type="entry name" value="Short-chain dehydrogenase reductase"/>
    <property type="match status" value="1"/>
</dbReference>
<dbReference type="PANTHER" id="PTHR42760:SF121">
    <property type="entry name" value="3-OXOACYL-(ACYL-CARRIER-PROTEIN) REDUCTASE"/>
    <property type="match status" value="1"/>
</dbReference>
<protein>
    <submittedName>
        <fullName evidence="4">Uncharacterized protein</fullName>
    </submittedName>
</protein>
<dbReference type="PANTHER" id="PTHR42760">
    <property type="entry name" value="SHORT-CHAIN DEHYDROGENASES/REDUCTASES FAMILY MEMBER"/>
    <property type="match status" value="1"/>
</dbReference>
<keyword evidence="5" id="KW-1185">Reference proteome</keyword>
<dbReference type="InterPro" id="IPR002347">
    <property type="entry name" value="SDR_fam"/>
</dbReference>
<dbReference type="InterPro" id="IPR020904">
    <property type="entry name" value="Sc_DH/Rdtase_CS"/>
</dbReference>
<dbReference type="Pfam" id="PF00106">
    <property type="entry name" value="adh_short"/>
    <property type="match status" value="1"/>
</dbReference>
<dbReference type="GO" id="GO:0048038">
    <property type="term" value="F:quinone binding"/>
    <property type="evidence" value="ECO:0007669"/>
    <property type="project" value="TreeGrafter"/>
</dbReference>
<accession>A0AAW0C639</accession>
<dbReference type="InterPro" id="IPR036291">
    <property type="entry name" value="NAD(P)-bd_dom_sf"/>
</dbReference>
<name>A0AAW0C639_9AGAR</name>
<evidence type="ECO:0000256" key="3">
    <source>
        <dbReference type="RuleBase" id="RU000363"/>
    </source>
</evidence>
<organism evidence="4 5">
    <name type="scientific">Paramarasmius palmivorus</name>
    <dbReference type="NCBI Taxonomy" id="297713"/>
    <lineage>
        <taxon>Eukaryota</taxon>
        <taxon>Fungi</taxon>
        <taxon>Dikarya</taxon>
        <taxon>Basidiomycota</taxon>
        <taxon>Agaricomycotina</taxon>
        <taxon>Agaricomycetes</taxon>
        <taxon>Agaricomycetidae</taxon>
        <taxon>Agaricales</taxon>
        <taxon>Marasmiineae</taxon>
        <taxon>Marasmiaceae</taxon>
        <taxon>Paramarasmius</taxon>
    </lineage>
</organism>
<keyword evidence="2" id="KW-0521">NADP</keyword>
<dbReference type="GO" id="GO:0006633">
    <property type="term" value="P:fatty acid biosynthetic process"/>
    <property type="evidence" value="ECO:0007669"/>
    <property type="project" value="TreeGrafter"/>
</dbReference>
<evidence type="ECO:0000256" key="2">
    <source>
        <dbReference type="ARBA" id="ARBA00022857"/>
    </source>
</evidence>
<proteinExistence type="inferred from homology"/>
<dbReference type="AlphaFoldDB" id="A0AAW0C639"/>
<reference evidence="4 5" key="1">
    <citation type="submission" date="2024-01" db="EMBL/GenBank/DDBJ databases">
        <title>A draft genome for a cacao thread blight-causing isolate of Paramarasmius palmivorus.</title>
        <authorList>
            <person name="Baruah I.K."/>
            <person name="Bukari Y."/>
            <person name="Amoako-Attah I."/>
            <person name="Meinhardt L.W."/>
            <person name="Bailey B.A."/>
            <person name="Cohen S.P."/>
        </authorList>
    </citation>
    <scope>NUCLEOTIDE SEQUENCE [LARGE SCALE GENOMIC DNA]</scope>
    <source>
        <strain evidence="4 5">GH-12</strain>
    </source>
</reference>
<dbReference type="Gene3D" id="3.40.50.720">
    <property type="entry name" value="NAD(P)-binding Rossmann-like Domain"/>
    <property type="match status" value="1"/>
</dbReference>
<dbReference type="GO" id="GO:0016616">
    <property type="term" value="F:oxidoreductase activity, acting on the CH-OH group of donors, NAD or NADP as acceptor"/>
    <property type="evidence" value="ECO:0007669"/>
    <property type="project" value="TreeGrafter"/>
</dbReference>
<evidence type="ECO:0000313" key="5">
    <source>
        <dbReference type="Proteomes" id="UP001383192"/>
    </source>
</evidence>
<dbReference type="Proteomes" id="UP001383192">
    <property type="component" value="Unassembled WGS sequence"/>
</dbReference>
<comment type="similarity">
    <text evidence="1 3">Belongs to the short-chain dehydrogenases/reductases (SDR) family.</text>
</comment>
<dbReference type="PRINTS" id="PR00081">
    <property type="entry name" value="GDHRDH"/>
</dbReference>
<dbReference type="PROSITE" id="PS00061">
    <property type="entry name" value="ADH_SHORT"/>
    <property type="match status" value="1"/>
</dbReference>